<keyword evidence="2" id="KW-0614">Plasmid</keyword>
<reference evidence="2 3" key="1">
    <citation type="journal article" date="2011" name="J. Bacteriol.">
        <title>Complete genome sequence of the plant pathogen Ralstonia solanacearum strain Po82.</title>
        <authorList>
            <person name="Xu J."/>
            <person name="Zheng H.J."/>
            <person name="Liu L."/>
            <person name="Pan Z.C."/>
            <person name="Prior P."/>
            <person name="Tang B."/>
            <person name="Xu J.S."/>
            <person name="Zhang H."/>
            <person name="Tian Q."/>
            <person name="Zhang L.Q."/>
            <person name="Feng J."/>
        </authorList>
    </citation>
    <scope>NUCLEOTIDE SEQUENCE [LARGE SCALE GENOMIC DNA]</scope>
    <source>
        <strain evidence="3">Po82</strain>
    </source>
</reference>
<evidence type="ECO:0000259" key="1">
    <source>
        <dbReference type="Pfam" id="PF13276"/>
    </source>
</evidence>
<accession>F6GB52</accession>
<feature type="domain" description="HTH-like" evidence="1">
    <location>
        <begin position="1"/>
        <end position="36"/>
    </location>
</feature>
<protein>
    <submittedName>
        <fullName evidence="2">Integrase catalytic subunit</fullName>
    </submittedName>
</protein>
<geneLocation type="plasmid" evidence="3"/>
<organism evidence="2 3">
    <name type="scientific">Ralstonia solanacearum (strain Po82)</name>
    <dbReference type="NCBI Taxonomy" id="1031711"/>
    <lineage>
        <taxon>Bacteria</taxon>
        <taxon>Pseudomonadati</taxon>
        <taxon>Pseudomonadota</taxon>
        <taxon>Betaproteobacteria</taxon>
        <taxon>Burkholderiales</taxon>
        <taxon>Burkholderiaceae</taxon>
        <taxon>Ralstonia</taxon>
        <taxon>Ralstonia solanacearum species complex</taxon>
    </lineage>
</organism>
<dbReference type="KEGG" id="rsn:RSPO_m01620"/>
<name>F6GB52_RALS8</name>
<gene>
    <name evidence="2" type="ordered locus">RSPO_m01620</name>
</gene>
<dbReference type="InterPro" id="IPR025948">
    <property type="entry name" value="HTH-like_dom"/>
</dbReference>
<proteinExistence type="predicted"/>
<evidence type="ECO:0000313" key="2">
    <source>
        <dbReference type="EMBL" id="AEG72253.1"/>
    </source>
</evidence>
<dbReference type="Pfam" id="PF13276">
    <property type="entry name" value="HTH_21"/>
    <property type="match status" value="1"/>
</dbReference>
<dbReference type="Proteomes" id="UP000007953">
    <property type="component" value="Plasmid megaplasmid"/>
</dbReference>
<evidence type="ECO:0000313" key="3">
    <source>
        <dbReference type="Proteomes" id="UP000007953"/>
    </source>
</evidence>
<sequence length="37" mass="4415">MYGAGKVWKQMRREDIRVAHCPVERLTRRLGLHGHTR</sequence>
<dbReference type="AlphaFoldDB" id="F6GB52"/>
<dbReference type="EMBL" id="CP002820">
    <property type="protein sequence ID" value="AEG72253.1"/>
    <property type="molecule type" value="Genomic_DNA"/>
</dbReference>
<dbReference type="HOGENOM" id="CLU_3347711_0_0_4"/>
<dbReference type="PATRIC" id="fig|1031711.3.peg.4791"/>